<gene>
    <name evidence="13" type="ordered locus">Marme_0427</name>
</gene>
<dbReference type="GO" id="GO:0046930">
    <property type="term" value="C:pore complex"/>
    <property type="evidence" value="ECO:0007669"/>
    <property type="project" value="UniProtKB-KW"/>
</dbReference>
<evidence type="ECO:0000256" key="7">
    <source>
        <dbReference type="ARBA" id="ARBA00023065"/>
    </source>
</evidence>
<evidence type="ECO:0000256" key="10">
    <source>
        <dbReference type="ARBA" id="ARBA00023237"/>
    </source>
</evidence>
<dbReference type="InterPro" id="IPR023614">
    <property type="entry name" value="Porin_dom_sf"/>
</dbReference>
<dbReference type="eggNOG" id="COG3203">
    <property type="taxonomic scope" value="Bacteria"/>
</dbReference>
<dbReference type="InterPro" id="IPR033900">
    <property type="entry name" value="Gram_neg_porin_domain"/>
</dbReference>
<keyword evidence="9" id="KW-0472">Membrane</keyword>
<dbReference type="PANTHER" id="PTHR34501">
    <property type="entry name" value="PROTEIN YDDL-RELATED"/>
    <property type="match status" value="1"/>
</dbReference>
<evidence type="ECO:0000256" key="11">
    <source>
        <dbReference type="SAM" id="SignalP"/>
    </source>
</evidence>
<dbReference type="GO" id="GO:0006811">
    <property type="term" value="P:monoatomic ion transport"/>
    <property type="evidence" value="ECO:0007669"/>
    <property type="project" value="UniProtKB-KW"/>
</dbReference>
<dbReference type="PANTHER" id="PTHR34501:SF9">
    <property type="entry name" value="MAJOR OUTER MEMBRANE PROTEIN P.IA"/>
    <property type="match status" value="1"/>
</dbReference>
<keyword evidence="7" id="KW-0406">Ion transport</keyword>
<dbReference type="RefSeq" id="WP_013659632.1">
    <property type="nucleotide sequence ID" value="NC_015276.1"/>
</dbReference>
<dbReference type="HOGENOM" id="CLU_038238_1_0_6"/>
<feature type="domain" description="Porin" evidence="12">
    <location>
        <begin position="31"/>
        <end position="370"/>
    </location>
</feature>
<feature type="signal peptide" evidence="11">
    <location>
        <begin position="1"/>
        <end position="40"/>
    </location>
</feature>
<keyword evidence="8" id="KW-0626">Porin</keyword>
<keyword evidence="14" id="KW-1185">Reference proteome</keyword>
<dbReference type="GO" id="GO:0015288">
    <property type="term" value="F:porin activity"/>
    <property type="evidence" value="ECO:0007669"/>
    <property type="project" value="UniProtKB-KW"/>
</dbReference>
<dbReference type="KEGG" id="mme:Marme_0427"/>
<evidence type="ECO:0000313" key="14">
    <source>
        <dbReference type="Proteomes" id="UP000001062"/>
    </source>
</evidence>
<evidence type="ECO:0000313" key="13">
    <source>
        <dbReference type="EMBL" id="ADZ89726.1"/>
    </source>
</evidence>
<name>F2JYV1_MARM1</name>
<dbReference type="PATRIC" id="fig|717774.3.peg.440"/>
<dbReference type="EMBL" id="CP002583">
    <property type="protein sequence ID" value="ADZ89726.1"/>
    <property type="molecule type" value="Genomic_DNA"/>
</dbReference>
<keyword evidence="5" id="KW-0812">Transmembrane</keyword>
<evidence type="ECO:0000256" key="4">
    <source>
        <dbReference type="ARBA" id="ARBA00022452"/>
    </source>
</evidence>
<comment type="subunit">
    <text evidence="2">Homotrimer.</text>
</comment>
<proteinExistence type="predicted"/>
<dbReference type="Pfam" id="PF13609">
    <property type="entry name" value="Porin_4"/>
    <property type="match status" value="1"/>
</dbReference>
<evidence type="ECO:0000256" key="1">
    <source>
        <dbReference type="ARBA" id="ARBA00004571"/>
    </source>
</evidence>
<dbReference type="GO" id="GO:0009279">
    <property type="term" value="C:cell outer membrane"/>
    <property type="evidence" value="ECO:0007669"/>
    <property type="project" value="UniProtKB-SubCell"/>
</dbReference>
<reference evidence="13 14" key="1">
    <citation type="journal article" date="2012" name="Stand. Genomic Sci.">
        <title>Complete genome sequence of the melanogenic marine bacterium Marinomonas mediterranea type strain (MMB-1(T)).</title>
        <authorList>
            <person name="Lucas-Elio P."/>
            <person name="Goodwin L."/>
            <person name="Woyke T."/>
            <person name="Pitluck S."/>
            <person name="Nolan M."/>
            <person name="Kyrpides N.C."/>
            <person name="Detter J.C."/>
            <person name="Copeland A."/>
            <person name="Teshima H."/>
            <person name="Bruce D."/>
            <person name="Detter C."/>
            <person name="Tapia R."/>
            <person name="Han S."/>
            <person name="Land M.L."/>
            <person name="Ivanova N."/>
            <person name="Mikhailova N."/>
            <person name="Johnston A.W."/>
            <person name="Sanchez-Amat A."/>
        </authorList>
    </citation>
    <scope>NUCLEOTIDE SEQUENCE [LARGE SCALE GENOMIC DNA]</scope>
    <source>
        <strain evidence="14">ATCC 700492 / JCM 21426 / NBRC 103028 / MMB-1</strain>
    </source>
</reference>
<dbReference type="AlphaFoldDB" id="F2JYV1"/>
<organism evidence="13 14">
    <name type="scientific">Marinomonas mediterranea (strain ATCC 700492 / JCM 21426 / NBRC 103028 / MMB-1)</name>
    <dbReference type="NCBI Taxonomy" id="717774"/>
    <lineage>
        <taxon>Bacteria</taxon>
        <taxon>Pseudomonadati</taxon>
        <taxon>Pseudomonadota</taxon>
        <taxon>Gammaproteobacteria</taxon>
        <taxon>Oceanospirillales</taxon>
        <taxon>Oceanospirillaceae</taxon>
        <taxon>Marinomonas</taxon>
    </lineage>
</organism>
<dbReference type="Gene3D" id="2.40.160.10">
    <property type="entry name" value="Porin"/>
    <property type="match status" value="1"/>
</dbReference>
<evidence type="ECO:0000256" key="6">
    <source>
        <dbReference type="ARBA" id="ARBA00022729"/>
    </source>
</evidence>
<keyword evidence="3" id="KW-0813">Transport</keyword>
<sequence precursor="true">MKNAMSLSRPTCLSVSRSISKKMKLAPVIGALAVSGVAQAGELYSDENGKLSYFGLINLGVQSRALSSQDSELQVDSNMMTTSYFGLKGEAKITDSLTAKAEVASFIQFDKGESTRGINNEGLYSRFAWGGLEGDFGTVKAGRVTSLNFINTVVFNPFFNSSAYSPSFMHSYVGSPAQPMATGSGATDSSWNNAINYTLPKLGKVSIGVMAAPDEGGTTGERVGASVSMMGFPFAIMATAEKISGATLTYPLGFTSIAGSTPPFTAQDFSVYQLGSWYDFKSVKLYGQVSKTEVEGTRLSTDQDYSLNTVQLGASAPVGNGAFKASFASTTMERSWAKDLERETLTLGYDHNLSKQAVWFTRLMQDKVTDQKSGISYGTGVSYKF</sequence>
<evidence type="ECO:0000256" key="3">
    <source>
        <dbReference type="ARBA" id="ARBA00022448"/>
    </source>
</evidence>
<dbReference type="SUPFAM" id="SSF56935">
    <property type="entry name" value="Porins"/>
    <property type="match status" value="1"/>
</dbReference>
<feature type="chain" id="PRO_5003284345" evidence="11">
    <location>
        <begin position="41"/>
        <end position="385"/>
    </location>
</feature>
<dbReference type="STRING" id="717774.Marme_0427"/>
<evidence type="ECO:0000256" key="5">
    <source>
        <dbReference type="ARBA" id="ARBA00022692"/>
    </source>
</evidence>
<evidence type="ECO:0000256" key="2">
    <source>
        <dbReference type="ARBA" id="ARBA00011233"/>
    </source>
</evidence>
<dbReference type="Proteomes" id="UP000001062">
    <property type="component" value="Chromosome"/>
</dbReference>
<keyword evidence="10" id="KW-0998">Cell outer membrane</keyword>
<dbReference type="CDD" id="cd00342">
    <property type="entry name" value="gram_neg_porins"/>
    <property type="match status" value="1"/>
</dbReference>
<dbReference type="InterPro" id="IPR050298">
    <property type="entry name" value="Gram-neg_bact_OMP"/>
</dbReference>
<evidence type="ECO:0000256" key="9">
    <source>
        <dbReference type="ARBA" id="ARBA00023136"/>
    </source>
</evidence>
<comment type="subcellular location">
    <subcellularLocation>
        <location evidence="1">Cell outer membrane</location>
        <topology evidence="1">Multi-pass membrane protein</topology>
    </subcellularLocation>
</comment>
<keyword evidence="4" id="KW-1134">Transmembrane beta strand</keyword>
<evidence type="ECO:0000259" key="12">
    <source>
        <dbReference type="Pfam" id="PF13609"/>
    </source>
</evidence>
<evidence type="ECO:0000256" key="8">
    <source>
        <dbReference type="ARBA" id="ARBA00023114"/>
    </source>
</evidence>
<protein>
    <submittedName>
        <fullName evidence="13">Porin Gram-negative type</fullName>
    </submittedName>
</protein>
<keyword evidence="6 11" id="KW-0732">Signal</keyword>
<accession>F2JYV1</accession>